<dbReference type="EMBL" id="CADEPM010000007">
    <property type="protein sequence ID" value="CAB3408893.1"/>
    <property type="molecule type" value="Genomic_DNA"/>
</dbReference>
<feature type="region of interest" description="Disordered" evidence="2">
    <location>
        <begin position="77"/>
        <end position="116"/>
    </location>
</feature>
<evidence type="ECO:0000313" key="4">
    <source>
        <dbReference type="Proteomes" id="UP000494206"/>
    </source>
</evidence>
<name>A0A8S1F9T2_9PELO</name>
<dbReference type="Proteomes" id="UP000494206">
    <property type="component" value="Unassembled WGS sequence"/>
</dbReference>
<comment type="caution">
    <text evidence="3">The sequence shown here is derived from an EMBL/GenBank/DDBJ whole genome shotgun (WGS) entry which is preliminary data.</text>
</comment>
<proteinExistence type="predicted"/>
<feature type="compositionally biased region" description="Basic and acidic residues" evidence="2">
    <location>
        <begin position="80"/>
        <end position="96"/>
    </location>
</feature>
<sequence length="182" mass="20408">MSLKELNELEFKRLTLVNDYLNIQKQLEARLSLAGVCISKAKTTHGVTLFSVNSVDAHDLEPSVHVKIENEQFTIIPKSNDGDEKKSVKNRKVEEAKQDDENDSEKTSKPTPIKGQFRPFGILEPSSAKEARSEMKKCIELICELATIQNSIKSVDAKLRNAYETCKCDEELAKSLKSLIIA</sequence>
<dbReference type="GO" id="GO:0051082">
    <property type="term" value="F:unfolded protein binding"/>
    <property type="evidence" value="ECO:0007669"/>
    <property type="project" value="TreeGrafter"/>
</dbReference>
<dbReference type="OrthoDB" id="5826082at2759"/>
<dbReference type="InterPro" id="IPR040357">
    <property type="entry name" value="Vma22/CCDC115"/>
</dbReference>
<organism evidence="3 4">
    <name type="scientific">Caenorhabditis bovis</name>
    <dbReference type="NCBI Taxonomy" id="2654633"/>
    <lineage>
        <taxon>Eukaryota</taxon>
        <taxon>Metazoa</taxon>
        <taxon>Ecdysozoa</taxon>
        <taxon>Nematoda</taxon>
        <taxon>Chromadorea</taxon>
        <taxon>Rhabditida</taxon>
        <taxon>Rhabditina</taxon>
        <taxon>Rhabditomorpha</taxon>
        <taxon>Rhabditoidea</taxon>
        <taxon>Rhabditidae</taxon>
        <taxon>Peloderinae</taxon>
        <taxon>Caenorhabditis</taxon>
    </lineage>
</organism>
<dbReference type="PANTHER" id="PTHR31996:SF2">
    <property type="entry name" value="COILED-COIL DOMAIN-CONTAINING PROTEIN 115"/>
    <property type="match status" value="1"/>
</dbReference>
<reference evidence="3 4" key="1">
    <citation type="submission" date="2020-04" db="EMBL/GenBank/DDBJ databases">
        <authorList>
            <person name="Laetsch R D."/>
            <person name="Stevens L."/>
            <person name="Kumar S."/>
            <person name="Blaxter L. M."/>
        </authorList>
    </citation>
    <scope>NUCLEOTIDE SEQUENCE [LARGE SCALE GENOMIC DNA]</scope>
</reference>
<dbReference type="Gene3D" id="1.10.287.3240">
    <property type="match status" value="1"/>
</dbReference>
<evidence type="ECO:0000313" key="3">
    <source>
        <dbReference type="EMBL" id="CAB3408893.1"/>
    </source>
</evidence>
<accession>A0A8S1F9T2</accession>
<gene>
    <name evidence="3" type="ORF">CBOVIS_LOCUS10616</name>
</gene>
<evidence type="ECO:0000256" key="2">
    <source>
        <dbReference type="SAM" id="MobiDB-lite"/>
    </source>
</evidence>
<protein>
    <recommendedName>
        <fullName evidence="1">Vacuolar ATPase assembly protein VMA22</fullName>
    </recommendedName>
</protein>
<dbReference type="GO" id="GO:0070072">
    <property type="term" value="P:vacuolar proton-transporting V-type ATPase complex assembly"/>
    <property type="evidence" value="ECO:0007669"/>
    <property type="project" value="InterPro"/>
</dbReference>
<dbReference type="PANTHER" id="PTHR31996">
    <property type="entry name" value="COILED-COIL DOMAIN-CONTAINING PROTEIN 115"/>
    <property type="match status" value="1"/>
</dbReference>
<dbReference type="AlphaFoldDB" id="A0A8S1F9T2"/>
<keyword evidence="4" id="KW-1185">Reference proteome</keyword>
<evidence type="ECO:0000256" key="1">
    <source>
        <dbReference type="ARBA" id="ARBA00093634"/>
    </source>
</evidence>